<dbReference type="EMBL" id="HBGK01043668">
    <property type="protein sequence ID" value="CAD9303341.1"/>
    <property type="molecule type" value="Transcribed_RNA"/>
</dbReference>
<gene>
    <name evidence="1" type="ORF">GOCE00092_LOCUS22919</name>
</gene>
<dbReference type="AlphaFoldDB" id="A0A7S1VKR5"/>
<sequence length="222" mass="24080">MPGDIVLGTGLSFASKDAAPGAPLWGRLNDTRTRLLSVRGPQTLSQIQKHTGRKDIRPQYGDLGLTASLLIWPDLLPSSNPKHAVCVVPHATDTILKKEAASHKDPSVTVFSISPSEPKVLALALMDCQFVVSSSLHVLMTAETFGIPARWYNGPDSNAVEKYLDYYEGIGANRTNASARTLNDAIQMVPMASPVSLDTMLDVTTRLIQMFPFEELCQTGSK</sequence>
<proteinExistence type="predicted"/>
<name>A0A7S1VKR5_9STRA</name>
<accession>A0A7S1VKR5</accession>
<organism evidence="1">
    <name type="scientific">Grammatophora oceanica</name>
    <dbReference type="NCBI Taxonomy" id="210454"/>
    <lineage>
        <taxon>Eukaryota</taxon>
        <taxon>Sar</taxon>
        <taxon>Stramenopiles</taxon>
        <taxon>Ochrophyta</taxon>
        <taxon>Bacillariophyta</taxon>
        <taxon>Fragilariophyceae</taxon>
        <taxon>Fragilariophycidae</taxon>
        <taxon>Rhabdonematales</taxon>
        <taxon>Grammatophoraceae</taxon>
        <taxon>Grammatophora</taxon>
    </lineage>
</organism>
<evidence type="ECO:0000313" key="1">
    <source>
        <dbReference type="EMBL" id="CAD9303341.1"/>
    </source>
</evidence>
<evidence type="ECO:0008006" key="2">
    <source>
        <dbReference type="Google" id="ProtNLM"/>
    </source>
</evidence>
<protein>
    <recommendedName>
        <fullName evidence="2">Polysaccharide pyruvyl transferase domain-containing protein</fullName>
    </recommendedName>
</protein>
<reference evidence="1" key="1">
    <citation type="submission" date="2021-01" db="EMBL/GenBank/DDBJ databases">
        <authorList>
            <person name="Corre E."/>
            <person name="Pelletier E."/>
            <person name="Niang G."/>
            <person name="Scheremetjew M."/>
            <person name="Finn R."/>
            <person name="Kale V."/>
            <person name="Holt S."/>
            <person name="Cochrane G."/>
            <person name="Meng A."/>
            <person name="Brown T."/>
            <person name="Cohen L."/>
        </authorList>
    </citation>
    <scope>NUCLEOTIDE SEQUENCE</scope>
    <source>
        <strain evidence="1">CCMP 410</strain>
    </source>
</reference>